<dbReference type="GO" id="GO:0032259">
    <property type="term" value="P:methylation"/>
    <property type="evidence" value="ECO:0007669"/>
    <property type="project" value="UniProtKB-KW"/>
</dbReference>
<name>A0ABS3K5V2_9HYPH</name>
<dbReference type="SUPFAM" id="SSF53335">
    <property type="entry name" value="S-adenosyl-L-methionine-dependent methyltransferases"/>
    <property type="match status" value="1"/>
</dbReference>
<dbReference type="CDD" id="cd02440">
    <property type="entry name" value="AdoMet_MTases"/>
    <property type="match status" value="1"/>
</dbReference>
<dbReference type="GO" id="GO:0008168">
    <property type="term" value="F:methyltransferase activity"/>
    <property type="evidence" value="ECO:0007669"/>
    <property type="project" value="UniProtKB-KW"/>
</dbReference>
<reference evidence="2 3" key="1">
    <citation type="submission" date="2020-10" db="EMBL/GenBank/DDBJ databases">
        <title>Genomic characterization of underground lake bacteria from Wind Cave National Park: Insight into the archetypical LuxI/LuxR and identification of LuxR solos.</title>
        <authorList>
            <person name="Wengert P.C."/>
            <person name="Savka M.A."/>
        </authorList>
    </citation>
    <scope>NUCLEOTIDE SEQUENCE [LARGE SCALE GENOMIC DNA]</scope>
    <source>
        <strain evidence="2 3">SD316</strain>
    </source>
</reference>
<dbReference type="Gene3D" id="3.40.50.150">
    <property type="entry name" value="Vaccinia Virus protein VP39"/>
    <property type="match status" value="1"/>
</dbReference>
<dbReference type="Proteomes" id="UP000718278">
    <property type="component" value="Unassembled WGS sequence"/>
</dbReference>
<proteinExistence type="predicted"/>
<evidence type="ECO:0000313" key="3">
    <source>
        <dbReference type="Proteomes" id="UP000718278"/>
    </source>
</evidence>
<organism evidence="2 3">
    <name type="scientific">Brucella pituitosa</name>
    <dbReference type="NCBI Taxonomy" id="571256"/>
    <lineage>
        <taxon>Bacteria</taxon>
        <taxon>Pseudomonadati</taxon>
        <taxon>Pseudomonadota</taxon>
        <taxon>Alphaproteobacteria</taxon>
        <taxon>Hyphomicrobiales</taxon>
        <taxon>Brucellaceae</taxon>
        <taxon>Brucella/Ochrobactrum group</taxon>
        <taxon>Brucella</taxon>
    </lineage>
</organism>
<evidence type="ECO:0000313" key="2">
    <source>
        <dbReference type="EMBL" id="MBO1041463.1"/>
    </source>
</evidence>
<gene>
    <name evidence="2" type="ORF">IPV26_17500</name>
</gene>
<keyword evidence="3" id="KW-1185">Reference proteome</keyword>
<dbReference type="EMBL" id="JADIJS010000004">
    <property type="protein sequence ID" value="MBO1041463.1"/>
    <property type="molecule type" value="Genomic_DNA"/>
</dbReference>
<dbReference type="InterPro" id="IPR029063">
    <property type="entry name" value="SAM-dependent_MTases_sf"/>
</dbReference>
<accession>A0ABS3K5V2</accession>
<dbReference type="RefSeq" id="WP_207489767.1">
    <property type="nucleotide sequence ID" value="NZ_JADIJS010000004.1"/>
</dbReference>
<protein>
    <submittedName>
        <fullName evidence="2">Class I SAM-dependent methyltransferase</fullName>
    </submittedName>
</protein>
<dbReference type="InterPro" id="IPR041698">
    <property type="entry name" value="Methyltransf_25"/>
</dbReference>
<sequence length="265" mass="28869">MLNWAAQIKASVSQDIPDAPGFPPDYVQTRFVGRSGVAAIEEVIPFAEIVYREGNIQMASKVLDFGVGWGRIARLFQKAVSEDNLFLADVDADALSLCTELGVKGAIIHLAPNGKLPLDDQSLDAVYSYSVFSHLSDAAARHWLSEICRALKPSGLLVLTTQSLRFLDLVVACRNKCDANEIERSIGDYMGPNPEKAVADFKAGKHSFSDVNGSGGGGVLSGEFYGWAAIPLDWFNANFGDQLELVDYIDNPARFEQAVVIVRRK</sequence>
<dbReference type="Pfam" id="PF13649">
    <property type="entry name" value="Methyltransf_25"/>
    <property type="match status" value="1"/>
</dbReference>
<comment type="caution">
    <text evidence="2">The sequence shown here is derived from an EMBL/GenBank/DDBJ whole genome shotgun (WGS) entry which is preliminary data.</text>
</comment>
<feature type="domain" description="Methyltransferase" evidence="1">
    <location>
        <begin position="62"/>
        <end position="155"/>
    </location>
</feature>
<keyword evidence="2" id="KW-0808">Transferase</keyword>
<evidence type="ECO:0000259" key="1">
    <source>
        <dbReference type="Pfam" id="PF13649"/>
    </source>
</evidence>
<keyword evidence="2" id="KW-0489">Methyltransferase</keyword>